<organism evidence="2 3">
    <name type="scientific">Phanerochaete sordida</name>
    <dbReference type="NCBI Taxonomy" id="48140"/>
    <lineage>
        <taxon>Eukaryota</taxon>
        <taxon>Fungi</taxon>
        <taxon>Dikarya</taxon>
        <taxon>Basidiomycota</taxon>
        <taxon>Agaricomycotina</taxon>
        <taxon>Agaricomycetes</taxon>
        <taxon>Polyporales</taxon>
        <taxon>Phanerochaetaceae</taxon>
        <taxon>Phanerochaete</taxon>
    </lineage>
</organism>
<evidence type="ECO:0000313" key="2">
    <source>
        <dbReference type="EMBL" id="GJE95365.1"/>
    </source>
</evidence>
<evidence type="ECO:0000313" key="3">
    <source>
        <dbReference type="Proteomes" id="UP000703269"/>
    </source>
</evidence>
<dbReference type="Proteomes" id="UP000703269">
    <property type="component" value="Unassembled WGS sequence"/>
</dbReference>
<proteinExistence type="predicted"/>
<feature type="region of interest" description="Disordered" evidence="1">
    <location>
        <begin position="32"/>
        <end position="89"/>
    </location>
</feature>
<name>A0A9P3LHI6_9APHY</name>
<gene>
    <name evidence="2" type="ORF">PsYK624_115490</name>
</gene>
<dbReference type="EMBL" id="BPQB01000048">
    <property type="protein sequence ID" value="GJE95365.1"/>
    <property type="molecule type" value="Genomic_DNA"/>
</dbReference>
<sequence length="89" mass="9376">MTLPARPNHCDCHTGQRAPPRARHCVRTAVAQPAGEQTQCTGRADFPPPPLAGGRWRSGGSASDAGRGTGRARVDAPTPRARLLCRSPP</sequence>
<keyword evidence="3" id="KW-1185">Reference proteome</keyword>
<accession>A0A9P3LHI6</accession>
<reference evidence="2 3" key="1">
    <citation type="submission" date="2021-08" db="EMBL/GenBank/DDBJ databases">
        <title>Draft Genome Sequence of Phanerochaete sordida strain YK-624.</title>
        <authorList>
            <person name="Mori T."/>
            <person name="Dohra H."/>
            <person name="Suzuki T."/>
            <person name="Kawagishi H."/>
            <person name="Hirai H."/>
        </authorList>
    </citation>
    <scope>NUCLEOTIDE SEQUENCE [LARGE SCALE GENOMIC DNA]</scope>
    <source>
        <strain evidence="2 3">YK-624</strain>
    </source>
</reference>
<protein>
    <submittedName>
        <fullName evidence="2">Uncharacterized protein</fullName>
    </submittedName>
</protein>
<feature type="compositionally biased region" description="Low complexity" evidence="1">
    <location>
        <begin position="52"/>
        <end position="66"/>
    </location>
</feature>
<evidence type="ECO:0000256" key="1">
    <source>
        <dbReference type="SAM" id="MobiDB-lite"/>
    </source>
</evidence>
<dbReference type="AlphaFoldDB" id="A0A9P3LHI6"/>
<comment type="caution">
    <text evidence="2">The sequence shown here is derived from an EMBL/GenBank/DDBJ whole genome shotgun (WGS) entry which is preliminary data.</text>
</comment>